<dbReference type="InterPro" id="IPR006073">
    <property type="entry name" value="GTP-bd"/>
</dbReference>
<name>A0A9P5NDG7_GYMJU</name>
<feature type="domain" description="G" evidence="1">
    <location>
        <begin position="36"/>
        <end position="112"/>
    </location>
</feature>
<comment type="caution">
    <text evidence="2">The sequence shown here is derived from an EMBL/GenBank/DDBJ whole genome shotgun (WGS) entry which is preliminary data.</text>
</comment>
<dbReference type="Proteomes" id="UP000724874">
    <property type="component" value="Unassembled WGS sequence"/>
</dbReference>
<dbReference type="InterPro" id="IPR027417">
    <property type="entry name" value="P-loop_NTPase"/>
</dbReference>
<evidence type="ECO:0000313" key="2">
    <source>
        <dbReference type="EMBL" id="KAF8883766.1"/>
    </source>
</evidence>
<reference evidence="2" key="1">
    <citation type="submission" date="2020-11" db="EMBL/GenBank/DDBJ databases">
        <authorList>
            <consortium name="DOE Joint Genome Institute"/>
            <person name="Ahrendt S."/>
            <person name="Riley R."/>
            <person name="Andreopoulos W."/>
            <person name="LaButti K."/>
            <person name="Pangilinan J."/>
            <person name="Ruiz-duenas F.J."/>
            <person name="Barrasa J.M."/>
            <person name="Sanchez-Garcia M."/>
            <person name="Camarero S."/>
            <person name="Miyauchi S."/>
            <person name="Serrano A."/>
            <person name="Linde D."/>
            <person name="Babiker R."/>
            <person name="Drula E."/>
            <person name="Ayuso-Fernandez I."/>
            <person name="Pacheco R."/>
            <person name="Padilla G."/>
            <person name="Ferreira P."/>
            <person name="Barriuso J."/>
            <person name="Kellner H."/>
            <person name="Castanera R."/>
            <person name="Alfaro M."/>
            <person name="Ramirez L."/>
            <person name="Pisabarro A.G."/>
            <person name="Kuo A."/>
            <person name="Tritt A."/>
            <person name="Lipzen A."/>
            <person name="He G."/>
            <person name="Yan M."/>
            <person name="Ng V."/>
            <person name="Cullen D."/>
            <person name="Martin F."/>
            <person name="Rosso M.-N."/>
            <person name="Henrissat B."/>
            <person name="Hibbett D."/>
            <person name="Martinez A.T."/>
            <person name="Grigoriev I.V."/>
        </authorList>
    </citation>
    <scope>NUCLEOTIDE SEQUENCE</scope>
    <source>
        <strain evidence="2">AH 44721</strain>
    </source>
</reference>
<evidence type="ECO:0000259" key="1">
    <source>
        <dbReference type="Pfam" id="PF01926"/>
    </source>
</evidence>
<dbReference type="CDD" id="cd00882">
    <property type="entry name" value="Ras_like_GTPase"/>
    <property type="match status" value="1"/>
</dbReference>
<dbReference type="SUPFAM" id="SSF52540">
    <property type="entry name" value="P-loop containing nucleoside triphosphate hydrolases"/>
    <property type="match status" value="1"/>
</dbReference>
<organism evidence="2 3">
    <name type="scientific">Gymnopilus junonius</name>
    <name type="common">Spectacular rustgill mushroom</name>
    <name type="synonym">Gymnopilus spectabilis subsp. junonius</name>
    <dbReference type="NCBI Taxonomy" id="109634"/>
    <lineage>
        <taxon>Eukaryota</taxon>
        <taxon>Fungi</taxon>
        <taxon>Dikarya</taxon>
        <taxon>Basidiomycota</taxon>
        <taxon>Agaricomycotina</taxon>
        <taxon>Agaricomycetes</taxon>
        <taxon>Agaricomycetidae</taxon>
        <taxon>Agaricales</taxon>
        <taxon>Agaricineae</taxon>
        <taxon>Hymenogastraceae</taxon>
        <taxon>Gymnopilus</taxon>
    </lineage>
</organism>
<dbReference type="GO" id="GO:0005525">
    <property type="term" value="F:GTP binding"/>
    <property type="evidence" value="ECO:0007669"/>
    <property type="project" value="InterPro"/>
</dbReference>
<dbReference type="Gene3D" id="3.40.50.300">
    <property type="entry name" value="P-loop containing nucleotide triphosphate hydrolases"/>
    <property type="match status" value="1"/>
</dbReference>
<evidence type="ECO:0000313" key="3">
    <source>
        <dbReference type="Proteomes" id="UP000724874"/>
    </source>
</evidence>
<dbReference type="EMBL" id="JADNYJ010000113">
    <property type="protein sequence ID" value="KAF8883766.1"/>
    <property type="molecule type" value="Genomic_DNA"/>
</dbReference>
<protein>
    <recommendedName>
        <fullName evidence="1">G domain-containing protein</fullName>
    </recommendedName>
</protein>
<proteinExistence type="predicted"/>
<accession>A0A9P5NDG7</accession>
<dbReference type="Pfam" id="PF01926">
    <property type="entry name" value="MMR_HSR1"/>
    <property type="match status" value="1"/>
</dbReference>
<sequence>MAAYPNKKKSEYLRKHQSQAFEGAENPYGEAEDILVLIMGPTGVGKSTFVNQLIKGRGNSNEFQVGHDLDVCTHDMQSIRLPSNPEMDFPGHSKRDGFFIAVDTPGLGDTYENAADVLTRIAKWLALSYSPDSYPVGVCSYYIIVPKF</sequence>
<dbReference type="AlphaFoldDB" id="A0A9P5NDG7"/>
<keyword evidence="3" id="KW-1185">Reference proteome</keyword>
<dbReference type="OrthoDB" id="2130433at2759"/>
<gene>
    <name evidence="2" type="ORF">CPB84DRAFT_1789768</name>
</gene>